<name>A0A166CTJ8_DAUCS</name>
<evidence type="ECO:0000256" key="1">
    <source>
        <dbReference type="SAM" id="MobiDB-lite"/>
    </source>
</evidence>
<dbReference type="EMBL" id="CP093344">
    <property type="protein sequence ID" value="WOG86581.1"/>
    <property type="molecule type" value="Genomic_DNA"/>
</dbReference>
<dbReference type="Proteomes" id="UP000077755">
    <property type="component" value="Chromosome 2"/>
</dbReference>
<feature type="region of interest" description="Disordered" evidence="1">
    <location>
        <begin position="80"/>
        <end position="199"/>
    </location>
</feature>
<protein>
    <submittedName>
        <fullName evidence="2">Uncharacterized protein</fullName>
    </submittedName>
</protein>
<proteinExistence type="predicted"/>
<evidence type="ECO:0000313" key="4">
    <source>
        <dbReference type="Proteomes" id="UP000077755"/>
    </source>
</evidence>
<dbReference type="AlphaFoldDB" id="A0A166CTJ8"/>
<reference evidence="3" key="2">
    <citation type="submission" date="2022-03" db="EMBL/GenBank/DDBJ databases">
        <title>Draft title - Genomic analysis of global carrot germplasm unveils the trajectory of domestication and the origin of high carotenoid orange carrot.</title>
        <authorList>
            <person name="Iorizzo M."/>
            <person name="Ellison S."/>
            <person name="Senalik D."/>
            <person name="Macko-Podgorni A."/>
            <person name="Grzebelus D."/>
            <person name="Bostan H."/>
            <person name="Rolling W."/>
            <person name="Curaba J."/>
            <person name="Simon P."/>
        </authorList>
    </citation>
    <scope>NUCLEOTIDE SEQUENCE</scope>
    <source>
        <tissue evidence="3">Leaf</tissue>
    </source>
</reference>
<dbReference type="EMBL" id="LNRQ01000002">
    <property type="protein sequence ID" value="KZN04316.1"/>
    <property type="molecule type" value="Genomic_DNA"/>
</dbReference>
<feature type="compositionally biased region" description="Polar residues" evidence="1">
    <location>
        <begin position="188"/>
        <end position="199"/>
    </location>
</feature>
<sequence length="199" mass="22839">MRNPTFSDDDDFETPIPKTKSKPYTTNLRTEDGVRKEIRLKFAADNSKLTPKALSLRNEKGNRLKKRATKLKRTIIDKHGVQASDVEEERGQLPKHAEQKKQLKKRNAINKLVSNVSIKRAQLKRGRQSTQENQRKGTPTRKGWTRQALKQRQAAELKAKVFGRGDIIKPRWQEQGKNVESTAEKEATVSSPTTREQEQ</sequence>
<feature type="compositionally biased region" description="Basic and acidic residues" evidence="1">
    <location>
        <begin position="89"/>
        <end position="101"/>
    </location>
</feature>
<evidence type="ECO:0000313" key="3">
    <source>
        <dbReference type="EMBL" id="WOG86581.1"/>
    </source>
</evidence>
<reference evidence="2" key="1">
    <citation type="journal article" date="2016" name="Nat. Genet.">
        <title>A high-quality carrot genome assembly provides new insights into carotenoid accumulation and asterid genome evolution.</title>
        <authorList>
            <person name="Iorizzo M."/>
            <person name="Ellison S."/>
            <person name="Senalik D."/>
            <person name="Zeng P."/>
            <person name="Satapoomin P."/>
            <person name="Huang J."/>
            <person name="Bowman M."/>
            <person name="Iovene M."/>
            <person name="Sanseverino W."/>
            <person name="Cavagnaro P."/>
            <person name="Yildiz M."/>
            <person name="Macko-Podgorni A."/>
            <person name="Moranska E."/>
            <person name="Grzebelus E."/>
            <person name="Grzebelus D."/>
            <person name="Ashrafi H."/>
            <person name="Zheng Z."/>
            <person name="Cheng S."/>
            <person name="Spooner D."/>
            <person name="Van Deynze A."/>
            <person name="Simon P."/>
        </authorList>
    </citation>
    <scope>NUCLEOTIDE SEQUENCE [LARGE SCALE GENOMIC DNA]</scope>
    <source>
        <tissue evidence="2">Leaf</tissue>
    </source>
</reference>
<gene>
    <name evidence="2" type="ORF">DCAR_005153</name>
    <name evidence="3" type="ORF">DCAR_0205796</name>
</gene>
<dbReference type="Gramene" id="KZN04316">
    <property type="protein sequence ID" value="KZN04316"/>
    <property type="gene ID" value="DCAR_005153"/>
</dbReference>
<organism evidence="2">
    <name type="scientific">Daucus carota subsp. sativus</name>
    <name type="common">Carrot</name>
    <dbReference type="NCBI Taxonomy" id="79200"/>
    <lineage>
        <taxon>Eukaryota</taxon>
        <taxon>Viridiplantae</taxon>
        <taxon>Streptophyta</taxon>
        <taxon>Embryophyta</taxon>
        <taxon>Tracheophyta</taxon>
        <taxon>Spermatophyta</taxon>
        <taxon>Magnoliopsida</taxon>
        <taxon>eudicotyledons</taxon>
        <taxon>Gunneridae</taxon>
        <taxon>Pentapetalae</taxon>
        <taxon>asterids</taxon>
        <taxon>campanulids</taxon>
        <taxon>Apiales</taxon>
        <taxon>Apiaceae</taxon>
        <taxon>Apioideae</taxon>
        <taxon>Scandiceae</taxon>
        <taxon>Daucinae</taxon>
        <taxon>Daucus</taxon>
        <taxon>Daucus sect. Daucus</taxon>
    </lineage>
</organism>
<evidence type="ECO:0000313" key="2">
    <source>
        <dbReference type="EMBL" id="KZN04316.1"/>
    </source>
</evidence>
<feature type="region of interest" description="Disordered" evidence="1">
    <location>
        <begin position="1"/>
        <end position="28"/>
    </location>
</feature>
<keyword evidence="4" id="KW-1185">Reference proteome</keyword>
<accession>A0A166CTJ8</accession>